<dbReference type="InterPro" id="IPR043519">
    <property type="entry name" value="NT_sf"/>
</dbReference>
<reference evidence="4 5" key="1">
    <citation type="submission" date="2020-08" db="EMBL/GenBank/DDBJ databases">
        <title>Genomic Encyclopedia of Type Strains, Phase IV (KMG-IV): sequencing the most valuable type-strain genomes for metagenomic binning, comparative biology and taxonomic classification.</title>
        <authorList>
            <person name="Goeker M."/>
        </authorList>
    </citation>
    <scope>NUCLEOTIDE SEQUENCE [LARGE SCALE GENOMIC DNA]</scope>
    <source>
        <strain evidence="4 5">DSM 19612</strain>
    </source>
</reference>
<protein>
    <recommendedName>
        <fullName evidence="6">Nucleotidyltransferase-like</fullName>
    </recommendedName>
</protein>
<dbReference type="InterPro" id="IPR036388">
    <property type="entry name" value="WH-like_DNA-bd_sf"/>
</dbReference>
<dbReference type="InterPro" id="IPR041143">
    <property type="entry name" value="YgxA_HTH"/>
</dbReference>
<sequence>MEDLLRPIYQERASRSNTLGIIYVERQKEISPITDNFDGILFIIVRNADDPWYVKHYEYGNKSAAMHIVDEELLNHWIDTSGYRRVIEWLITGKIVFDRNEYVSKLKEELDVFPEEKRELRKIIEFAKLIRSYRECRDLYDTKQYMDAFSQMVRSLHYLARLSVIEKGLHPEVTVWKQVKQIEPEVYKLYEELTQSNESTEKRVELMLLANEFAINSRAKHCSKYLLDVMKTKPTWSIGDLKIHPAVKPYVLDLSALLEYLVERNIITVVNEETKGKNIFHRKYKVEE</sequence>
<dbReference type="Pfam" id="PF22339">
    <property type="entry name" value="YgxA-like_sub_bind"/>
    <property type="match status" value="1"/>
</dbReference>
<proteinExistence type="predicted"/>
<evidence type="ECO:0000259" key="2">
    <source>
        <dbReference type="Pfam" id="PF18576"/>
    </source>
</evidence>
<dbReference type="InterPro" id="IPR029348">
    <property type="entry name" value="NTF-like"/>
</dbReference>
<dbReference type="Pfam" id="PF14540">
    <property type="entry name" value="NTF-like"/>
    <property type="match status" value="1"/>
</dbReference>
<evidence type="ECO:0000259" key="1">
    <source>
        <dbReference type="Pfam" id="PF14540"/>
    </source>
</evidence>
<gene>
    <name evidence="4" type="ORF">HNQ94_003627</name>
</gene>
<dbReference type="InterPro" id="IPR054515">
    <property type="entry name" value="YgxA-like_substrate-bd"/>
</dbReference>
<name>A0A841QA88_9BACI</name>
<dbReference type="Pfam" id="PF18576">
    <property type="entry name" value="HTH_52"/>
    <property type="match status" value="1"/>
</dbReference>
<dbReference type="Gene3D" id="1.10.10.10">
    <property type="entry name" value="Winged helix-like DNA-binding domain superfamily/Winged helix DNA-binding domain"/>
    <property type="match status" value="1"/>
</dbReference>
<comment type="caution">
    <text evidence="4">The sequence shown here is derived from an EMBL/GenBank/DDBJ whole genome shotgun (WGS) entry which is preliminary data.</text>
</comment>
<evidence type="ECO:0008006" key="6">
    <source>
        <dbReference type="Google" id="ProtNLM"/>
    </source>
</evidence>
<evidence type="ECO:0000313" key="4">
    <source>
        <dbReference type="EMBL" id="MBB6455132.1"/>
    </source>
</evidence>
<dbReference type="Proteomes" id="UP000581688">
    <property type="component" value="Unassembled WGS sequence"/>
</dbReference>
<dbReference type="EMBL" id="JACHGH010000015">
    <property type="protein sequence ID" value="MBB6455132.1"/>
    <property type="molecule type" value="Genomic_DNA"/>
</dbReference>
<dbReference type="AlphaFoldDB" id="A0A841QA88"/>
<evidence type="ECO:0000259" key="3">
    <source>
        <dbReference type="Pfam" id="PF22339"/>
    </source>
</evidence>
<feature type="domain" description="YgxA-like helix-turn-helix" evidence="2">
    <location>
        <begin position="224"/>
        <end position="286"/>
    </location>
</feature>
<feature type="domain" description="Nucleotidyltransferase-like" evidence="1">
    <location>
        <begin position="1"/>
        <end position="118"/>
    </location>
</feature>
<evidence type="ECO:0000313" key="5">
    <source>
        <dbReference type="Proteomes" id="UP000581688"/>
    </source>
</evidence>
<dbReference type="RefSeq" id="WP_174497603.1">
    <property type="nucleotide sequence ID" value="NZ_CADDWK010000016.1"/>
</dbReference>
<keyword evidence="5" id="KW-1185">Reference proteome</keyword>
<dbReference type="Gene3D" id="3.30.460.10">
    <property type="entry name" value="Beta Polymerase, domain 2"/>
    <property type="match status" value="1"/>
</dbReference>
<accession>A0A841QA88</accession>
<feature type="domain" description="YgxA-like substrate binding" evidence="3">
    <location>
        <begin position="120"/>
        <end position="218"/>
    </location>
</feature>
<dbReference type="Gene3D" id="1.20.120.330">
    <property type="entry name" value="Nucleotidyltransferases domain 2"/>
    <property type="match status" value="1"/>
</dbReference>
<organism evidence="4 5">
    <name type="scientific">Salirhabdus euzebyi</name>
    <dbReference type="NCBI Taxonomy" id="394506"/>
    <lineage>
        <taxon>Bacteria</taxon>
        <taxon>Bacillati</taxon>
        <taxon>Bacillota</taxon>
        <taxon>Bacilli</taxon>
        <taxon>Bacillales</taxon>
        <taxon>Bacillaceae</taxon>
        <taxon>Salirhabdus</taxon>
    </lineage>
</organism>